<sequence length="145" mass="16068">MSKTAPAVGGKPLALTRVRIDKWVWAARFFKTRSLAAQAVEKGRVRIGPDGGETVKAARDVRVGDTVTVEIEQTVWEVAVVGISDVRGPAPVARLLYEETESGRARREAEGARRRLYREPGAERDGRPTKRERRTIDRFGTPDGD</sequence>
<protein>
    <submittedName>
        <fullName evidence="7">RNA-binding S4 domain-containing protein</fullName>
    </submittedName>
</protein>
<evidence type="ECO:0000259" key="6">
    <source>
        <dbReference type="SMART" id="SM00363"/>
    </source>
</evidence>
<keyword evidence="2 4" id="KW-0694">RNA-binding</keyword>
<evidence type="ECO:0000256" key="4">
    <source>
        <dbReference type="PROSITE-ProRule" id="PRU00182"/>
    </source>
</evidence>
<evidence type="ECO:0000256" key="2">
    <source>
        <dbReference type="ARBA" id="ARBA00022884"/>
    </source>
</evidence>
<reference evidence="7" key="1">
    <citation type="submission" date="2022-11" db="EMBL/GenBank/DDBJ databases">
        <title>Robbsia betulipollinis sp. nov., isolated from pollen of birch (Betula pendula).</title>
        <authorList>
            <person name="Shi H."/>
            <person name="Ambika Manirajan B."/>
            <person name="Ratering S."/>
            <person name="Geissler-Plaum R."/>
            <person name="Schnell S."/>
        </authorList>
    </citation>
    <scope>NUCLEOTIDE SEQUENCE</scope>
    <source>
        <strain evidence="7">Bb-Pol-6</strain>
    </source>
</reference>
<feature type="region of interest" description="Disordered" evidence="5">
    <location>
        <begin position="100"/>
        <end position="145"/>
    </location>
</feature>
<dbReference type="InterPro" id="IPR002942">
    <property type="entry name" value="S4_RNA-bd"/>
</dbReference>
<organism evidence="7 8">
    <name type="scientific">Robbsia betulipollinis</name>
    <dbReference type="NCBI Taxonomy" id="2981849"/>
    <lineage>
        <taxon>Bacteria</taxon>
        <taxon>Pseudomonadati</taxon>
        <taxon>Pseudomonadota</taxon>
        <taxon>Betaproteobacteria</taxon>
        <taxon>Burkholderiales</taxon>
        <taxon>Burkholderiaceae</taxon>
        <taxon>Robbsia</taxon>
    </lineage>
</organism>
<accession>A0ABT3ZRD1</accession>
<dbReference type="EMBL" id="JAPMXC010000006">
    <property type="protein sequence ID" value="MCY0388832.1"/>
    <property type="molecule type" value="Genomic_DNA"/>
</dbReference>
<keyword evidence="8" id="KW-1185">Reference proteome</keyword>
<name>A0ABT3ZRD1_9BURK</name>
<comment type="caution">
    <text evidence="7">The sequence shown here is derived from an EMBL/GenBank/DDBJ whole genome shotgun (WGS) entry which is preliminary data.</text>
</comment>
<comment type="similarity">
    <text evidence="1">Belongs to the HSP15 family.</text>
</comment>
<gene>
    <name evidence="7" type="ORF">OVY01_16785</name>
</gene>
<evidence type="ECO:0000313" key="7">
    <source>
        <dbReference type="EMBL" id="MCY0388832.1"/>
    </source>
</evidence>
<dbReference type="SMART" id="SM00363">
    <property type="entry name" value="S4"/>
    <property type="match status" value="1"/>
</dbReference>
<dbReference type="Pfam" id="PF01479">
    <property type="entry name" value="S4"/>
    <property type="match status" value="1"/>
</dbReference>
<keyword evidence="3" id="KW-0238">DNA-binding</keyword>
<evidence type="ECO:0000256" key="1">
    <source>
        <dbReference type="ARBA" id="ARBA00008396"/>
    </source>
</evidence>
<dbReference type="InterPro" id="IPR025708">
    <property type="entry name" value="HSP15"/>
</dbReference>
<dbReference type="CDD" id="cd00165">
    <property type="entry name" value="S4"/>
    <property type="match status" value="1"/>
</dbReference>
<dbReference type="Gene3D" id="3.10.290.10">
    <property type="entry name" value="RNA-binding S4 domain"/>
    <property type="match status" value="1"/>
</dbReference>
<evidence type="ECO:0000256" key="3">
    <source>
        <dbReference type="ARBA" id="ARBA00023125"/>
    </source>
</evidence>
<proteinExistence type="inferred from homology"/>
<feature type="compositionally biased region" description="Basic and acidic residues" evidence="5">
    <location>
        <begin position="101"/>
        <end position="137"/>
    </location>
</feature>
<dbReference type="PIRSF" id="PIRSF016821">
    <property type="entry name" value="HSP15"/>
    <property type="match status" value="1"/>
</dbReference>
<feature type="domain" description="RNA-binding S4" evidence="6">
    <location>
        <begin position="18"/>
        <end position="87"/>
    </location>
</feature>
<dbReference type="InterPro" id="IPR036986">
    <property type="entry name" value="S4_RNA-bd_sf"/>
</dbReference>
<evidence type="ECO:0000256" key="5">
    <source>
        <dbReference type="SAM" id="MobiDB-lite"/>
    </source>
</evidence>
<evidence type="ECO:0000313" key="8">
    <source>
        <dbReference type="Proteomes" id="UP001082899"/>
    </source>
</evidence>
<dbReference type="Proteomes" id="UP001082899">
    <property type="component" value="Unassembled WGS sequence"/>
</dbReference>
<dbReference type="PROSITE" id="PS50889">
    <property type="entry name" value="S4"/>
    <property type="match status" value="1"/>
</dbReference>
<dbReference type="RefSeq" id="WP_267848716.1">
    <property type="nucleotide sequence ID" value="NZ_JAPMXC010000006.1"/>
</dbReference>
<dbReference type="SUPFAM" id="SSF55174">
    <property type="entry name" value="Alpha-L RNA-binding motif"/>
    <property type="match status" value="1"/>
</dbReference>